<feature type="domain" description="RNA polymerase sigma factor 70 region 4 type 2" evidence="1">
    <location>
        <begin position="54"/>
        <end position="104"/>
    </location>
</feature>
<dbReference type="Proteomes" id="UP001162881">
    <property type="component" value="Unassembled WGS sequence"/>
</dbReference>
<dbReference type="Gene3D" id="1.10.10.10">
    <property type="entry name" value="Winged helix-like DNA-binding domain superfamily/Winged helix DNA-binding domain"/>
    <property type="match status" value="1"/>
</dbReference>
<dbReference type="InterPro" id="IPR013249">
    <property type="entry name" value="RNA_pol_sigma70_r4_t2"/>
</dbReference>
<dbReference type="InterPro" id="IPR036388">
    <property type="entry name" value="WH-like_DNA-bd_sf"/>
</dbReference>
<evidence type="ECO:0000313" key="2">
    <source>
        <dbReference type="EMBL" id="MCJ2184458.1"/>
    </source>
</evidence>
<proteinExistence type="predicted"/>
<dbReference type="EMBL" id="JALHLF010000104">
    <property type="protein sequence ID" value="MCJ2184458.1"/>
    <property type="molecule type" value="Genomic_DNA"/>
</dbReference>
<dbReference type="SUPFAM" id="SSF88659">
    <property type="entry name" value="Sigma3 and sigma4 domains of RNA polymerase sigma factors"/>
    <property type="match status" value="1"/>
</dbReference>
<dbReference type="InterPro" id="IPR013324">
    <property type="entry name" value="RNA_pol_sigma_r3/r4-like"/>
</dbReference>
<gene>
    <name evidence="2" type="ORF">MTR62_17425</name>
</gene>
<evidence type="ECO:0000313" key="3">
    <source>
        <dbReference type="Proteomes" id="UP001162881"/>
    </source>
</evidence>
<sequence>MFALAFRIAGNLLVDHARLESRSGAGLDAGSAVEPVCEAPSLDRILDPQKAFEVFQRCLNRMPPLRREVLVRRRLHQESCRSIGAELALSSKAVEKHITRALVDLRRAMDRAGLDPAGWSE</sequence>
<dbReference type="Pfam" id="PF08281">
    <property type="entry name" value="Sigma70_r4_2"/>
    <property type="match status" value="1"/>
</dbReference>
<evidence type="ECO:0000259" key="1">
    <source>
        <dbReference type="Pfam" id="PF08281"/>
    </source>
</evidence>
<organism evidence="2 3">
    <name type="scientific">Novosphingobium organovorum</name>
    <dbReference type="NCBI Taxonomy" id="2930092"/>
    <lineage>
        <taxon>Bacteria</taxon>
        <taxon>Pseudomonadati</taxon>
        <taxon>Pseudomonadota</taxon>
        <taxon>Alphaproteobacteria</taxon>
        <taxon>Sphingomonadales</taxon>
        <taxon>Sphingomonadaceae</taxon>
        <taxon>Novosphingobium</taxon>
    </lineage>
</organism>
<protein>
    <recommendedName>
        <fullName evidence="1">RNA polymerase sigma factor 70 region 4 type 2 domain-containing protein</fullName>
    </recommendedName>
</protein>
<keyword evidence="3" id="KW-1185">Reference proteome</keyword>
<dbReference type="RefSeq" id="WP_244023314.1">
    <property type="nucleotide sequence ID" value="NZ_JALHLF010000104.1"/>
</dbReference>
<accession>A0ABT0BHY6</accession>
<name>A0ABT0BHY6_9SPHN</name>
<reference evidence="2" key="1">
    <citation type="submission" date="2022-03" db="EMBL/GenBank/DDBJ databases">
        <title>Identification of a novel bacterium isolated from mangrove sediments.</title>
        <authorList>
            <person name="Pan X."/>
        </authorList>
    </citation>
    <scope>NUCLEOTIDE SEQUENCE</scope>
    <source>
        <strain evidence="2">B1949</strain>
    </source>
</reference>
<comment type="caution">
    <text evidence="2">The sequence shown here is derived from an EMBL/GenBank/DDBJ whole genome shotgun (WGS) entry which is preliminary data.</text>
</comment>